<accession>A0A0S8G5X8</accession>
<sequence length="181" mass="19928">MNILYNYSHAIFTAKRFIACVLVLLLLLNCAPRLTHYREYGLKLPLTISHRVGDVVDAAERLEFDLLRGIDDFVYAEYYAIFTLGQSITSTEISRVKLLCAALVGGTVSGAIMFFPSFILALYACDFSLETGCKRSGVLGWVTFLGVFGLSVAGGAAGGNSIDKRNALRSIKEARRPYRVE</sequence>
<evidence type="ECO:0000313" key="3">
    <source>
        <dbReference type="Proteomes" id="UP000051096"/>
    </source>
</evidence>
<name>A0A0S8G5X8_UNCW3</name>
<dbReference type="Proteomes" id="UP000051096">
    <property type="component" value="Unassembled WGS sequence"/>
</dbReference>
<gene>
    <name evidence="2" type="ORF">AMJ87_12665</name>
</gene>
<feature type="transmembrane region" description="Helical" evidence="1">
    <location>
        <begin position="6"/>
        <end position="28"/>
    </location>
</feature>
<dbReference type="AlphaFoldDB" id="A0A0S8G5X8"/>
<comment type="caution">
    <text evidence="2">The sequence shown here is derived from an EMBL/GenBank/DDBJ whole genome shotgun (WGS) entry which is preliminary data.</text>
</comment>
<feature type="transmembrane region" description="Helical" evidence="1">
    <location>
        <begin position="98"/>
        <end position="123"/>
    </location>
</feature>
<feature type="transmembrane region" description="Helical" evidence="1">
    <location>
        <begin position="138"/>
        <end position="162"/>
    </location>
</feature>
<protein>
    <submittedName>
        <fullName evidence="2">Uncharacterized protein</fullName>
    </submittedName>
</protein>
<dbReference type="EMBL" id="LJUO01000193">
    <property type="protein sequence ID" value="KPK67938.1"/>
    <property type="molecule type" value="Genomic_DNA"/>
</dbReference>
<evidence type="ECO:0000313" key="2">
    <source>
        <dbReference type="EMBL" id="KPK67938.1"/>
    </source>
</evidence>
<organism evidence="2 3">
    <name type="scientific">candidate division WOR_3 bacterium SM23_60</name>
    <dbReference type="NCBI Taxonomy" id="1703780"/>
    <lineage>
        <taxon>Bacteria</taxon>
        <taxon>Bacteria division WOR-3</taxon>
    </lineage>
</organism>
<keyword evidence="1" id="KW-0812">Transmembrane</keyword>
<proteinExistence type="predicted"/>
<reference evidence="2 3" key="1">
    <citation type="journal article" date="2015" name="Microbiome">
        <title>Genomic resolution of linkages in carbon, nitrogen, and sulfur cycling among widespread estuary sediment bacteria.</title>
        <authorList>
            <person name="Baker B.J."/>
            <person name="Lazar C.S."/>
            <person name="Teske A.P."/>
            <person name="Dick G.J."/>
        </authorList>
    </citation>
    <scope>NUCLEOTIDE SEQUENCE [LARGE SCALE GENOMIC DNA]</scope>
    <source>
        <strain evidence="2">SM23_60</strain>
    </source>
</reference>
<evidence type="ECO:0000256" key="1">
    <source>
        <dbReference type="SAM" id="Phobius"/>
    </source>
</evidence>
<keyword evidence="1" id="KW-1133">Transmembrane helix</keyword>
<keyword evidence="1" id="KW-0472">Membrane</keyword>